<comment type="caution">
    <text evidence="1">The sequence shown here is derived from an EMBL/GenBank/DDBJ whole genome shotgun (WGS) entry which is preliminary data.</text>
</comment>
<feature type="non-terminal residue" evidence="1">
    <location>
        <position position="1"/>
    </location>
</feature>
<evidence type="ECO:0000313" key="1">
    <source>
        <dbReference type="EMBL" id="MCI34199.1"/>
    </source>
</evidence>
<dbReference type="Proteomes" id="UP000265520">
    <property type="component" value="Unassembled WGS sequence"/>
</dbReference>
<sequence>DVKSSKVEKKSVKEPMVVKPAFDFRLQFMTARKFTTQQEMQQWFCAEAEMLGFIVVVAKSDNGGNSRKAYVLMGCHKVANIGRTSTRNRSNNNFKM</sequence>
<organism evidence="1 2">
    <name type="scientific">Trifolium medium</name>
    <dbReference type="NCBI Taxonomy" id="97028"/>
    <lineage>
        <taxon>Eukaryota</taxon>
        <taxon>Viridiplantae</taxon>
        <taxon>Streptophyta</taxon>
        <taxon>Embryophyta</taxon>
        <taxon>Tracheophyta</taxon>
        <taxon>Spermatophyta</taxon>
        <taxon>Magnoliopsida</taxon>
        <taxon>eudicotyledons</taxon>
        <taxon>Gunneridae</taxon>
        <taxon>Pentapetalae</taxon>
        <taxon>rosids</taxon>
        <taxon>fabids</taxon>
        <taxon>Fabales</taxon>
        <taxon>Fabaceae</taxon>
        <taxon>Papilionoideae</taxon>
        <taxon>50 kb inversion clade</taxon>
        <taxon>NPAAA clade</taxon>
        <taxon>Hologalegina</taxon>
        <taxon>IRL clade</taxon>
        <taxon>Trifolieae</taxon>
        <taxon>Trifolium</taxon>
    </lineage>
</organism>
<accession>A0A392RD75</accession>
<dbReference type="AlphaFoldDB" id="A0A392RD75"/>
<reference evidence="1 2" key="1">
    <citation type="journal article" date="2018" name="Front. Plant Sci.">
        <title>Red Clover (Trifolium pratense) and Zigzag Clover (T. medium) - A Picture of Genomic Similarities and Differences.</title>
        <authorList>
            <person name="Dluhosova J."/>
            <person name="Istvanek J."/>
            <person name="Nedelnik J."/>
            <person name="Repkova J."/>
        </authorList>
    </citation>
    <scope>NUCLEOTIDE SEQUENCE [LARGE SCALE GENOMIC DNA]</scope>
    <source>
        <strain evidence="2">cv. 10/8</strain>
        <tissue evidence="1">Leaf</tissue>
    </source>
</reference>
<keyword evidence="2" id="KW-1185">Reference proteome</keyword>
<dbReference type="EMBL" id="LXQA010211492">
    <property type="protein sequence ID" value="MCI34199.1"/>
    <property type="molecule type" value="Genomic_DNA"/>
</dbReference>
<protein>
    <submittedName>
        <fullName evidence="1">FAR1-related protein</fullName>
    </submittedName>
</protein>
<evidence type="ECO:0000313" key="2">
    <source>
        <dbReference type="Proteomes" id="UP000265520"/>
    </source>
</evidence>
<name>A0A392RD75_9FABA</name>
<proteinExistence type="predicted"/>